<dbReference type="Pfam" id="PF00850">
    <property type="entry name" value="Hist_deacetyl"/>
    <property type="match status" value="1"/>
</dbReference>
<dbReference type="PANTHER" id="PTHR10625">
    <property type="entry name" value="HISTONE DEACETYLASE HDAC1-RELATED"/>
    <property type="match status" value="1"/>
</dbReference>
<comment type="caution">
    <text evidence="2">The sequence shown here is derived from an EMBL/GenBank/DDBJ whole genome shotgun (WGS) entry which is preliminary data.</text>
</comment>
<evidence type="ECO:0000313" key="2">
    <source>
        <dbReference type="EMBL" id="MUN29902.1"/>
    </source>
</evidence>
<organism evidence="2 3">
    <name type="scientific">Sulfuracidifex metallicus DSM 6482 = JCM 9184</name>
    <dbReference type="NCBI Taxonomy" id="523847"/>
    <lineage>
        <taxon>Archaea</taxon>
        <taxon>Thermoproteota</taxon>
        <taxon>Thermoprotei</taxon>
        <taxon>Sulfolobales</taxon>
        <taxon>Sulfolobaceae</taxon>
        <taxon>Sulfuracidifex</taxon>
    </lineage>
</organism>
<name>A0A6A9QY14_SULME</name>
<sequence>MLGVVWDDRFLNISFSHPMIRDMSKARIRKFIELARDSLSFVEIKPEQASEEVLLEVHTREYVNKLKEVSKVEHMGFLDSGDTVHYPGIFEDVLLVVGSSLTALERSKFIDQIYVPLGGFHHALPNKAMGFCPVNDVVITVKRLLNNRERVALVDVDAHHGNGVQEMLYKEKVLKINVFAYNGSFFPGTGRLEERGEGEGKGLNYNIGLPLGSGDDIFEDTLSFLDLLEDFDPSYVLVVAGVDGMIDDNLKSLNLTSWSYYSLGRKVAKIQRNLGFNVISYGGGGYGENSYLGMVGFLAGLSGVSSSIVGLKREKTSTDKDIFDEARKRMQALKKS</sequence>
<dbReference type="InterPro" id="IPR023696">
    <property type="entry name" value="Ureohydrolase_dom_sf"/>
</dbReference>
<dbReference type="Gene3D" id="3.40.800.20">
    <property type="entry name" value="Histone deacetylase domain"/>
    <property type="match status" value="1"/>
</dbReference>
<dbReference type="SUPFAM" id="SSF52768">
    <property type="entry name" value="Arginase/deacetylase"/>
    <property type="match status" value="1"/>
</dbReference>
<dbReference type="Proteomes" id="UP000470772">
    <property type="component" value="Unassembled WGS sequence"/>
</dbReference>
<evidence type="ECO:0000259" key="1">
    <source>
        <dbReference type="Pfam" id="PF00850"/>
    </source>
</evidence>
<gene>
    <name evidence="2" type="ORF">GC250_10770</name>
</gene>
<keyword evidence="3" id="KW-1185">Reference proteome</keyword>
<evidence type="ECO:0000313" key="3">
    <source>
        <dbReference type="Proteomes" id="UP000470772"/>
    </source>
</evidence>
<reference evidence="2 3" key="1">
    <citation type="submission" date="2019-10" db="EMBL/GenBank/DDBJ databases">
        <title>Sequencing and Assembly of Multiple Reported Metal-Biooxidizing Members of the Extremely Thermoacidophilic Archaeal Family Sulfolobaceae.</title>
        <authorList>
            <person name="Counts J.A."/>
            <person name="Kelly R.M."/>
        </authorList>
    </citation>
    <scope>NUCLEOTIDE SEQUENCE [LARGE SCALE GENOMIC DNA]</scope>
    <source>
        <strain evidence="2 3">DSM 6482</strain>
    </source>
</reference>
<dbReference type="InterPro" id="IPR037138">
    <property type="entry name" value="His_deacetylse_dom_sf"/>
</dbReference>
<dbReference type="AlphaFoldDB" id="A0A6A9QY14"/>
<dbReference type="GO" id="GO:0040029">
    <property type="term" value="P:epigenetic regulation of gene expression"/>
    <property type="evidence" value="ECO:0007669"/>
    <property type="project" value="TreeGrafter"/>
</dbReference>
<dbReference type="PANTHER" id="PTHR10625:SF10">
    <property type="entry name" value="HISTONE DEACETYLASE HDAC1"/>
    <property type="match status" value="1"/>
</dbReference>
<dbReference type="InterPro" id="IPR000286">
    <property type="entry name" value="HDACs"/>
</dbReference>
<protein>
    <submittedName>
        <fullName evidence="2">Histone deacetylase family protein</fullName>
    </submittedName>
</protein>
<proteinExistence type="predicted"/>
<feature type="domain" description="Histone deacetylase" evidence="1">
    <location>
        <begin position="23"/>
        <end position="290"/>
    </location>
</feature>
<dbReference type="RefSeq" id="WP_156017643.1">
    <property type="nucleotide sequence ID" value="NZ_WGGD01000005.1"/>
</dbReference>
<dbReference type="InterPro" id="IPR023801">
    <property type="entry name" value="His_deacetylse_dom"/>
</dbReference>
<dbReference type="PRINTS" id="PR01270">
    <property type="entry name" value="HDASUPER"/>
</dbReference>
<accession>A0A6A9QY14</accession>
<dbReference type="EMBL" id="WGGD01000005">
    <property type="protein sequence ID" value="MUN29902.1"/>
    <property type="molecule type" value="Genomic_DNA"/>
</dbReference>
<dbReference type="GO" id="GO:0004407">
    <property type="term" value="F:histone deacetylase activity"/>
    <property type="evidence" value="ECO:0007669"/>
    <property type="project" value="TreeGrafter"/>
</dbReference>